<gene>
    <name evidence="3 4" type="primary">Tex48</name>
</gene>
<evidence type="ECO:0000313" key="3">
    <source>
        <dbReference type="RefSeq" id="XP_021016262.1"/>
    </source>
</evidence>
<feature type="region of interest" description="Disordered" evidence="1">
    <location>
        <begin position="46"/>
        <end position="71"/>
    </location>
</feature>
<dbReference type="CTD" id="100505478"/>
<dbReference type="AlphaFoldDB" id="A0A6P5PMR1"/>
<dbReference type="KEGG" id="mcal:110292925"/>
<evidence type="ECO:0000256" key="1">
    <source>
        <dbReference type="SAM" id="MobiDB-lite"/>
    </source>
</evidence>
<dbReference type="RefSeq" id="XP_021016262.1">
    <property type="nucleotide sequence ID" value="XM_021160603.1"/>
</dbReference>
<keyword evidence="2" id="KW-1185">Reference proteome</keyword>
<accession>A0A6P5PMR1</accession>
<reference evidence="3 4" key="1">
    <citation type="submission" date="2025-04" db="UniProtKB">
        <authorList>
            <consortium name="RefSeq"/>
        </authorList>
    </citation>
    <scope>IDENTIFICATION</scope>
</reference>
<name>A0A6P5PMR1_MUSCR</name>
<dbReference type="RefSeq" id="XP_021016263.1">
    <property type="nucleotide sequence ID" value="XM_021160604.2"/>
</dbReference>
<evidence type="ECO:0000313" key="2">
    <source>
        <dbReference type="Proteomes" id="UP000515126"/>
    </source>
</evidence>
<dbReference type="GeneID" id="110292925"/>
<protein>
    <submittedName>
        <fullName evidence="3 4">Testis-expressed protein 48</fullName>
    </submittedName>
</protein>
<dbReference type="Proteomes" id="UP000515126">
    <property type="component" value="Chromosome 4"/>
</dbReference>
<proteinExistence type="predicted"/>
<evidence type="ECO:0000313" key="4">
    <source>
        <dbReference type="RefSeq" id="XP_021016263.1"/>
    </source>
</evidence>
<organism evidence="2 4">
    <name type="scientific">Mus caroli</name>
    <name type="common">Ryukyu mouse</name>
    <name type="synonym">Ricefield mouse</name>
    <dbReference type="NCBI Taxonomy" id="10089"/>
    <lineage>
        <taxon>Eukaryota</taxon>
        <taxon>Metazoa</taxon>
        <taxon>Chordata</taxon>
        <taxon>Craniata</taxon>
        <taxon>Vertebrata</taxon>
        <taxon>Euteleostomi</taxon>
        <taxon>Mammalia</taxon>
        <taxon>Eutheria</taxon>
        <taxon>Euarchontoglires</taxon>
        <taxon>Glires</taxon>
        <taxon>Rodentia</taxon>
        <taxon>Myomorpha</taxon>
        <taxon>Muroidea</taxon>
        <taxon>Muridae</taxon>
        <taxon>Murinae</taxon>
        <taxon>Mus</taxon>
        <taxon>Mus</taxon>
    </lineage>
</organism>
<sequence length="110" mass="12631">MAAHQTLASKIFSLCCWDCEEPVVETTKVPSQENQTPTYNLLKTEKNELGEQNLKRATTQPVIGQEKHSSASSDYEELTAYNIQTGYPKRNLNRYYQEHWALRPCLIGRP</sequence>